<organism evidence="1 2">
    <name type="scientific">Erythranthe guttata</name>
    <name type="common">Yellow monkey flower</name>
    <name type="synonym">Mimulus guttatus</name>
    <dbReference type="NCBI Taxonomy" id="4155"/>
    <lineage>
        <taxon>Eukaryota</taxon>
        <taxon>Viridiplantae</taxon>
        <taxon>Streptophyta</taxon>
        <taxon>Embryophyta</taxon>
        <taxon>Tracheophyta</taxon>
        <taxon>Spermatophyta</taxon>
        <taxon>Magnoliopsida</taxon>
        <taxon>eudicotyledons</taxon>
        <taxon>Gunneridae</taxon>
        <taxon>Pentapetalae</taxon>
        <taxon>asterids</taxon>
        <taxon>lamiids</taxon>
        <taxon>Lamiales</taxon>
        <taxon>Phrymaceae</taxon>
        <taxon>Erythranthe</taxon>
    </lineage>
</organism>
<dbReference type="PANTHER" id="PTHR35715">
    <property type="entry name" value="OS08G0511800 PROTEIN"/>
    <property type="match status" value="1"/>
</dbReference>
<proteinExistence type="predicted"/>
<reference evidence="1 2" key="1">
    <citation type="journal article" date="2013" name="Proc. Natl. Acad. Sci. U.S.A.">
        <title>Fine-scale variation in meiotic recombination in Mimulus inferred from population shotgun sequencing.</title>
        <authorList>
            <person name="Hellsten U."/>
            <person name="Wright K.M."/>
            <person name="Jenkins J."/>
            <person name="Shu S."/>
            <person name="Yuan Y."/>
            <person name="Wessler S.R."/>
            <person name="Schmutz J."/>
            <person name="Willis J.H."/>
            <person name="Rokhsar D.S."/>
        </authorList>
    </citation>
    <scope>NUCLEOTIDE SEQUENCE [LARGE SCALE GENOMIC DNA]</scope>
    <source>
        <strain evidence="2">cv. DUN x IM62</strain>
    </source>
</reference>
<dbReference type="Proteomes" id="UP000030748">
    <property type="component" value="Unassembled WGS sequence"/>
</dbReference>
<dbReference type="AlphaFoldDB" id="A0A022QWN4"/>
<sequence>MKEREMESYIEEREREVAEREAAWKAELSRRESEIDENEREKDLLVGGTSCNLGDAGAFEDLRAEPKVLSFICFKCC</sequence>
<protein>
    <submittedName>
        <fullName evidence="1">Uncharacterized protein</fullName>
    </submittedName>
</protein>
<dbReference type="EMBL" id="KI630793">
    <property type="protein sequence ID" value="EYU33067.1"/>
    <property type="molecule type" value="Genomic_DNA"/>
</dbReference>
<evidence type="ECO:0000313" key="2">
    <source>
        <dbReference type="Proteomes" id="UP000030748"/>
    </source>
</evidence>
<dbReference type="STRING" id="4155.A0A022QWN4"/>
<keyword evidence="2" id="KW-1185">Reference proteome</keyword>
<gene>
    <name evidence="1" type="ORF">MIMGU_mgv1a023013mg</name>
</gene>
<dbReference type="PANTHER" id="PTHR35715:SF2">
    <property type="entry name" value="OS08G0511800 PROTEIN"/>
    <property type="match status" value="1"/>
</dbReference>
<evidence type="ECO:0000313" key="1">
    <source>
        <dbReference type="EMBL" id="EYU33067.1"/>
    </source>
</evidence>
<accession>A0A022QWN4</accession>
<name>A0A022QWN4_ERYGU</name>